<accession>B9Z310</accession>
<reference evidence="1 2" key="1">
    <citation type="submission" date="2009-02" db="EMBL/GenBank/DDBJ databases">
        <title>Sequencing of the draft genome and assembly of Lutiella nitroferrum 2002.</title>
        <authorList>
            <consortium name="US DOE Joint Genome Institute (JGI-PGF)"/>
            <person name="Lucas S."/>
            <person name="Copeland A."/>
            <person name="Lapidus A."/>
            <person name="Glavina del Rio T."/>
            <person name="Tice H."/>
            <person name="Bruce D."/>
            <person name="Goodwin L."/>
            <person name="Pitluck S."/>
            <person name="Larimer F."/>
            <person name="Land M.L."/>
            <person name="Hauser L."/>
            <person name="Coates J.D."/>
        </authorList>
    </citation>
    <scope>NUCLEOTIDE SEQUENCE [LARGE SCALE GENOMIC DNA]</scope>
    <source>
        <strain evidence="1 2">2002</strain>
    </source>
</reference>
<sequence length="226" mass="25272">MKHLSLITEKLKEADFFLERMVAAGLHVEELNYYFSAFASAARSVTFVLQYVGSAIGEEFDKWYEPTQARLRGDKVAKYLLEARNEALKTGAQPISYGQRVKQPNGEETVIHFFSYIGSEAPAEVPSMDVFSACRHQMTNLTGLVAEFLGRFEAEVWDESRERQVFSMQLDEVKSIVLGGDIPDGLWQKVIGHIESDSFHPPKPSETIRSLVAKYGNPSVQDGCGA</sequence>
<dbReference type="Proteomes" id="UP000003165">
    <property type="component" value="Unassembled WGS sequence"/>
</dbReference>
<keyword evidence="2" id="KW-1185">Reference proteome</keyword>
<dbReference type="EMBL" id="ACIS01000004">
    <property type="protein sequence ID" value="EEG08963.1"/>
    <property type="molecule type" value="Genomic_DNA"/>
</dbReference>
<protein>
    <submittedName>
        <fullName evidence="1">Uncharacterized protein</fullName>
    </submittedName>
</protein>
<name>B9Z310_9NEIS</name>
<dbReference type="RefSeq" id="WP_008953743.1">
    <property type="nucleotide sequence ID" value="NZ_ACIS01000004.1"/>
</dbReference>
<comment type="caution">
    <text evidence="1">The sequence shown here is derived from an EMBL/GenBank/DDBJ whole genome shotgun (WGS) entry which is preliminary data.</text>
</comment>
<evidence type="ECO:0000313" key="1">
    <source>
        <dbReference type="EMBL" id="EEG08963.1"/>
    </source>
</evidence>
<organism evidence="1 2">
    <name type="scientific">Pseudogulbenkiania ferrooxidans 2002</name>
    <dbReference type="NCBI Taxonomy" id="279714"/>
    <lineage>
        <taxon>Bacteria</taxon>
        <taxon>Pseudomonadati</taxon>
        <taxon>Pseudomonadota</taxon>
        <taxon>Betaproteobacteria</taxon>
        <taxon>Neisseriales</taxon>
        <taxon>Chromobacteriaceae</taxon>
        <taxon>Pseudogulbenkiania</taxon>
    </lineage>
</organism>
<proteinExistence type="predicted"/>
<dbReference type="AlphaFoldDB" id="B9Z310"/>
<evidence type="ECO:0000313" key="2">
    <source>
        <dbReference type="Proteomes" id="UP000003165"/>
    </source>
</evidence>
<gene>
    <name evidence="1" type="ORF">FuraDRAFT_1723</name>
</gene>